<sequence>MEVPKVMNLTDFQDRFAELAPAGCYIALRLGFYAPEAELNLFSAEWIDHYTLSGYALADPFLLWCQKSEGHVRWSAFESLGLSKVLLDYHRFGHSYGGVISVQGTPKMPKRSLGVFARNDREFTDAELAELDATLRKIHSFVPQALTEPQIAALRLYSRGILQKQIAYELQISVTAVKGRLRGAADRLGGKTLREAAHVAASRGLL</sequence>
<feature type="domain" description="HTH luxR-type" evidence="4">
    <location>
        <begin position="143"/>
        <end position="200"/>
    </location>
</feature>
<dbReference type="Gene3D" id="1.10.10.10">
    <property type="entry name" value="Winged helix-like DNA-binding domain superfamily/Winged helix DNA-binding domain"/>
    <property type="match status" value="1"/>
</dbReference>
<evidence type="ECO:0000256" key="1">
    <source>
        <dbReference type="ARBA" id="ARBA00023015"/>
    </source>
</evidence>
<accession>A0A074TK38</accession>
<evidence type="ECO:0000259" key="4">
    <source>
        <dbReference type="SMART" id="SM00421"/>
    </source>
</evidence>
<gene>
    <name evidence="5" type="ORF">DL1_04640</name>
</gene>
<dbReference type="GO" id="GO:0006355">
    <property type="term" value="P:regulation of DNA-templated transcription"/>
    <property type="evidence" value="ECO:0007669"/>
    <property type="project" value="InterPro"/>
</dbReference>
<proteinExistence type="predicted"/>
<dbReference type="Pfam" id="PF03472">
    <property type="entry name" value="Autoind_bind"/>
    <property type="match status" value="1"/>
</dbReference>
<dbReference type="AlphaFoldDB" id="A0A074TK38"/>
<comment type="caution">
    <text evidence="5">The sequence shown here is derived from an EMBL/GenBank/DDBJ whole genome shotgun (WGS) entry which is preliminary data.</text>
</comment>
<evidence type="ECO:0000256" key="2">
    <source>
        <dbReference type="ARBA" id="ARBA00023125"/>
    </source>
</evidence>
<keyword evidence="3" id="KW-0804">Transcription</keyword>
<organism evidence="5 6">
    <name type="scientific">Thioclava dalianensis</name>
    <dbReference type="NCBI Taxonomy" id="1185766"/>
    <lineage>
        <taxon>Bacteria</taxon>
        <taxon>Pseudomonadati</taxon>
        <taxon>Pseudomonadota</taxon>
        <taxon>Alphaproteobacteria</taxon>
        <taxon>Rhodobacterales</taxon>
        <taxon>Paracoccaceae</taxon>
        <taxon>Thioclava</taxon>
    </lineage>
</organism>
<dbReference type="InterPro" id="IPR036693">
    <property type="entry name" value="TF_LuxR_autoind-bd_dom_sf"/>
</dbReference>
<protein>
    <submittedName>
        <fullName evidence="5">LuxR family transcriptional regulator</fullName>
    </submittedName>
</protein>
<evidence type="ECO:0000313" key="6">
    <source>
        <dbReference type="Proteomes" id="UP000027725"/>
    </source>
</evidence>
<reference evidence="5 6" key="1">
    <citation type="submission" date="2014-03" db="EMBL/GenBank/DDBJ databases">
        <title>The draft genome sequence of Thioclava dalianensis DLFJ1-1.</title>
        <authorList>
            <person name="Lai Q."/>
            <person name="Shao Z."/>
        </authorList>
    </citation>
    <scope>NUCLEOTIDE SEQUENCE [LARGE SCALE GENOMIC DNA]</scope>
    <source>
        <strain evidence="5 6">DLFJ1-1</strain>
    </source>
</reference>
<keyword evidence="1" id="KW-0805">Transcription regulation</keyword>
<evidence type="ECO:0000256" key="3">
    <source>
        <dbReference type="ARBA" id="ARBA00023163"/>
    </source>
</evidence>
<evidence type="ECO:0000313" key="5">
    <source>
        <dbReference type="EMBL" id="KEP69343.1"/>
    </source>
</evidence>
<dbReference type="Gene3D" id="3.30.450.80">
    <property type="entry name" value="Transcription factor LuxR-like, autoinducer-binding domain"/>
    <property type="match status" value="1"/>
</dbReference>
<dbReference type="GO" id="GO:0003677">
    <property type="term" value="F:DNA binding"/>
    <property type="evidence" value="ECO:0007669"/>
    <property type="project" value="UniProtKB-KW"/>
</dbReference>
<keyword evidence="6" id="KW-1185">Reference proteome</keyword>
<dbReference type="InterPro" id="IPR016032">
    <property type="entry name" value="Sig_transdc_resp-reg_C-effctor"/>
</dbReference>
<dbReference type="InterPro" id="IPR036388">
    <property type="entry name" value="WH-like_DNA-bd_sf"/>
</dbReference>
<dbReference type="eggNOG" id="COG2197">
    <property type="taxonomic scope" value="Bacteria"/>
</dbReference>
<dbReference type="SMART" id="SM00421">
    <property type="entry name" value="HTH_LUXR"/>
    <property type="match status" value="1"/>
</dbReference>
<dbReference type="STRING" id="1185766.SAMN05216224_10767"/>
<dbReference type="SUPFAM" id="SSF75516">
    <property type="entry name" value="Pheromone-binding domain of LuxR-like quorum-sensing transcription factors"/>
    <property type="match status" value="1"/>
</dbReference>
<dbReference type="EMBL" id="JHEH01000015">
    <property type="protein sequence ID" value="KEP69343.1"/>
    <property type="molecule type" value="Genomic_DNA"/>
</dbReference>
<keyword evidence="2" id="KW-0238">DNA-binding</keyword>
<dbReference type="SUPFAM" id="SSF46894">
    <property type="entry name" value="C-terminal effector domain of the bipartite response regulators"/>
    <property type="match status" value="1"/>
</dbReference>
<dbReference type="InterPro" id="IPR005143">
    <property type="entry name" value="TF_LuxR_autoind-bd_dom"/>
</dbReference>
<dbReference type="Proteomes" id="UP000027725">
    <property type="component" value="Unassembled WGS sequence"/>
</dbReference>
<name>A0A074TK38_9RHOB</name>
<dbReference type="InterPro" id="IPR000792">
    <property type="entry name" value="Tscrpt_reg_LuxR_C"/>
</dbReference>